<dbReference type="InterPro" id="IPR037103">
    <property type="entry name" value="Tubulin/FtsZ-like_C"/>
</dbReference>
<evidence type="ECO:0000256" key="2">
    <source>
        <dbReference type="ARBA" id="ARBA00023134"/>
    </source>
</evidence>
<accession>A0A6P1SYE5</accession>
<proteinExistence type="predicted"/>
<keyword evidence="1" id="KW-0547">Nucleotide-binding</keyword>
<sequence>MPAKHLLVEFGLGTSLRRGDYTEAALRALRDALWHNSISLAEAFDVPKEAMLIKAEIGVQIPEAVDKSRLAEVFPYGNVSIDVVHGGLDVPKPDGSGVTIMANAAVSVSLSMEPA</sequence>
<reference evidence="3 4" key="1">
    <citation type="submission" date="2019-12" db="EMBL/GenBank/DDBJ databases">
        <title>Complete genome sequence of Algicella marina strain 9Alg 56(T) isolated from the red alga Tichocarpus crinitus.</title>
        <authorList>
            <person name="Kim S.-G."/>
            <person name="Nedashkovskaya O.I."/>
        </authorList>
    </citation>
    <scope>NUCLEOTIDE SEQUENCE [LARGE SCALE GENOMIC DNA]</scope>
    <source>
        <strain evidence="3 4">9Alg 56</strain>
    </source>
</reference>
<evidence type="ECO:0000313" key="3">
    <source>
        <dbReference type="EMBL" id="QHQ34019.1"/>
    </source>
</evidence>
<dbReference type="InterPro" id="IPR011719">
    <property type="entry name" value="CHP02058"/>
</dbReference>
<evidence type="ECO:0000313" key="4">
    <source>
        <dbReference type="Proteomes" id="UP000464495"/>
    </source>
</evidence>
<dbReference type="EMBL" id="CP046620">
    <property type="protein sequence ID" value="QHQ34019.1"/>
    <property type="molecule type" value="Genomic_DNA"/>
</dbReference>
<dbReference type="Pfam" id="PF09585">
    <property type="entry name" value="Lin0512_fam"/>
    <property type="match status" value="1"/>
</dbReference>
<dbReference type="KEGG" id="amaq:GO499_01870"/>
<keyword evidence="2" id="KW-0342">GTP-binding</keyword>
<protein>
    <submittedName>
        <fullName evidence="3">Uncharacterized protein</fullName>
    </submittedName>
</protein>
<dbReference type="PANTHER" id="PTHR34784">
    <property type="entry name" value="50S RIBOSOMAL PROTEIN L34"/>
    <property type="match status" value="1"/>
</dbReference>
<name>A0A6P1SYE5_9RHOB</name>
<dbReference type="Gene3D" id="3.30.1330.20">
    <property type="entry name" value="Tubulin/FtsZ, C-terminal domain"/>
    <property type="match status" value="1"/>
</dbReference>
<gene>
    <name evidence="3" type="ORF">GO499_01870</name>
</gene>
<dbReference type="RefSeq" id="WP_161860590.1">
    <property type="nucleotide sequence ID" value="NZ_CP046620.1"/>
</dbReference>
<evidence type="ECO:0000256" key="1">
    <source>
        <dbReference type="ARBA" id="ARBA00022741"/>
    </source>
</evidence>
<dbReference type="Proteomes" id="UP000464495">
    <property type="component" value="Chromosome"/>
</dbReference>
<keyword evidence="4" id="KW-1185">Reference proteome</keyword>
<dbReference type="GO" id="GO:0005525">
    <property type="term" value="F:GTP binding"/>
    <property type="evidence" value="ECO:0007669"/>
    <property type="project" value="UniProtKB-KW"/>
</dbReference>
<dbReference type="AlphaFoldDB" id="A0A6P1SYE5"/>
<dbReference type="PANTHER" id="PTHR34784:SF1">
    <property type="entry name" value="50S RIBOSOMAL PROTEIN L34"/>
    <property type="match status" value="1"/>
</dbReference>
<organism evidence="3 4">
    <name type="scientific">Algicella marina</name>
    <dbReference type="NCBI Taxonomy" id="2683284"/>
    <lineage>
        <taxon>Bacteria</taxon>
        <taxon>Pseudomonadati</taxon>
        <taxon>Pseudomonadota</taxon>
        <taxon>Alphaproteobacteria</taxon>
        <taxon>Rhodobacterales</taxon>
        <taxon>Paracoccaceae</taxon>
        <taxon>Algicella</taxon>
    </lineage>
</organism>